<dbReference type="Proteomes" id="UP000275719">
    <property type="component" value="Unassembled WGS sequence"/>
</dbReference>
<dbReference type="AlphaFoldDB" id="A0A3P3WH06"/>
<dbReference type="PROSITE" id="PS51257">
    <property type="entry name" value="PROKAR_LIPOPROTEIN"/>
    <property type="match status" value="1"/>
</dbReference>
<comment type="caution">
    <text evidence="1">The sequence shown here is derived from an EMBL/GenBank/DDBJ whole genome shotgun (WGS) entry which is preliminary data.</text>
</comment>
<evidence type="ECO:0000313" key="2">
    <source>
        <dbReference type="Proteomes" id="UP000275719"/>
    </source>
</evidence>
<dbReference type="InterPro" id="IPR019853">
    <property type="entry name" value="GldB-like"/>
</dbReference>
<gene>
    <name evidence="1" type="primary">gldB</name>
    <name evidence="1" type="ORF">EG240_04920</name>
</gene>
<sequence>MKKYLFILFAAIGLTSCSEKAKVNSEIEEIPVEVQVLRFDKEFVETPDAEFSKLKQKYPFLLPVNVPDEEWMNKRNDSLFKVLYKEVQTQFADTKQLETDLESLFKHIKYYFPNQKPGKVVTLISEVDVDAKTIYTDSLSIISLDTYLGKDHRFYEVFDTYLLGGFEPTQITSDLAESFITTQLSYPNDRQFLSQIIYSGKIMYAKDLLIPNASDDVKMGYSPEQIQWCFDNESHMWKYFIENKLLYDSDSKLYGRFIQNAPFSKFYLDLDAESPGRVGVWIGWQIVRSYMKNNNVTLQELFAKDAKEIFDNSKYKPKK</sequence>
<dbReference type="EMBL" id="RQVQ01000008">
    <property type="protein sequence ID" value="RRJ91903.1"/>
    <property type="molecule type" value="Genomic_DNA"/>
</dbReference>
<organism evidence="1 2">
    <name type="scientific">Paenimyroides tangerinum</name>
    <dbReference type="NCBI Taxonomy" id="2488728"/>
    <lineage>
        <taxon>Bacteria</taxon>
        <taxon>Pseudomonadati</taxon>
        <taxon>Bacteroidota</taxon>
        <taxon>Flavobacteriia</taxon>
        <taxon>Flavobacteriales</taxon>
        <taxon>Flavobacteriaceae</taxon>
        <taxon>Paenimyroides</taxon>
    </lineage>
</organism>
<evidence type="ECO:0000313" key="1">
    <source>
        <dbReference type="EMBL" id="RRJ91903.1"/>
    </source>
</evidence>
<dbReference type="Pfam" id="PF25594">
    <property type="entry name" value="GldB_lipo"/>
    <property type="match status" value="1"/>
</dbReference>
<reference evidence="1 2" key="1">
    <citation type="submission" date="2018-11" db="EMBL/GenBank/DDBJ databases">
        <title>Flavobacterium sp. nov., YIM 102701-2 draft genome.</title>
        <authorList>
            <person name="Li G."/>
            <person name="Jiang Y."/>
        </authorList>
    </citation>
    <scope>NUCLEOTIDE SEQUENCE [LARGE SCALE GENOMIC DNA]</scope>
    <source>
        <strain evidence="1 2">YIM 102701-2</strain>
    </source>
</reference>
<dbReference type="NCBIfam" id="TIGR03514">
    <property type="entry name" value="GldB_lipo"/>
    <property type="match status" value="1"/>
</dbReference>
<keyword evidence="2" id="KW-1185">Reference proteome</keyword>
<name>A0A3P3WH06_9FLAO</name>
<dbReference type="OrthoDB" id="976022at2"/>
<proteinExistence type="predicted"/>
<protein>
    <submittedName>
        <fullName evidence="1">Gliding motility lipoprotein GldB</fullName>
    </submittedName>
</protein>
<dbReference type="RefSeq" id="WP_125018037.1">
    <property type="nucleotide sequence ID" value="NZ_RQVQ01000008.1"/>
</dbReference>
<accession>A0A3P3WH06</accession>
<keyword evidence="1" id="KW-0449">Lipoprotein</keyword>